<gene>
    <name evidence="10" type="ORF">PENTCL1PPCAC_29150</name>
</gene>
<evidence type="ECO:0000313" key="11">
    <source>
        <dbReference type="Proteomes" id="UP001432027"/>
    </source>
</evidence>
<dbReference type="PROSITE" id="PS00108">
    <property type="entry name" value="PROTEIN_KINASE_ST"/>
    <property type="match status" value="1"/>
</dbReference>
<dbReference type="InterPro" id="IPR050339">
    <property type="entry name" value="CC_SR_Kinase"/>
</dbReference>
<dbReference type="EMBL" id="BTSX01000006">
    <property type="protein sequence ID" value="GMT06976.1"/>
    <property type="molecule type" value="Genomic_DNA"/>
</dbReference>
<feature type="domain" description="Protein kinase" evidence="9">
    <location>
        <begin position="227"/>
        <end position="508"/>
    </location>
</feature>
<dbReference type="InterPro" id="IPR000719">
    <property type="entry name" value="Prot_kinase_dom"/>
</dbReference>
<organism evidence="10 11">
    <name type="scientific">Pristionchus entomophagus</name>
    <dbReference type="NCBI Taxonomy" id="358040"/>
    <lineage>
        <taxon>Eukaryota</taxon>
        <taxon>Metazoa</taxon>
        <taxon>Ecdysozoa</taxon>
        <taxon>Nematoda</taxon>
        <taxon>Chromadorea</taxon>
        <taxon>Rhabditida</taxon>
        <taxon>Rhabditina</taxon>
        <taxon>Diplogasteromorpha</taxon>
        <taxon>Diplogasteroidea</taxon>
        <taxon>Neodiplogasteridae</taxon>
        <taxon>Pristionchus</taxon>
    </lineage>
</organism>
<keyword evidence="4 6" id="KW-0067">ATP-binding</keyword>
<keyword evidence="2 6" id="KW-0547">Nucleotide-binding</keyword>
<protein>
    <recommendedName>
        <fullName evidence="9">Protein kinase domain-containing protein</fullName>
    </recommendedName>
</protein>
<dbReference type="InterPro" id="IPR017441">
    <property type="entry name" value="Protein_kinase_ATP_BS"/>
</dbReference>
<evidence type="ECO:0000256" key="8">
    <source>
        <dbReference type="SAM" id="SignalP"/>
    </source>
</evidence>
<sequence length="509" mass="57977">LRWMIVMAVVASPAAASPAASVTTTAPTKECACVDPDQAVDEVVYFQNPTLGGIELGDTCSLNCTFYATLKYLTFEDTMKVRLISNSLRDGFIWVDGMDANITIYSNTETGWLNGTSVHVQFTMVLKQCPWNEAEFAIEVRKIKKKANNSSLIFRGIPPPLNCKNSNNVYFIGGAAILLLICIVLIIVLFRLMVFKKQGTHHQPLAAAAVPIEQGYQKYSSKFVNEFVASKILGVGGFGFVFQALHKTDNKDYAVKRIVADEIDIDTALREVRAMAQFDHPNIIRYNTAWDEHPSEEEIERDNEMLANLGRPELRNMYFQENTVFVYIQMQLCIYSLHDWLADHRERSSRDIKRMKAWFKQMTEAVAYIHNMNMIHRDIKPSNILFDETGLLKICDLGIVTERRINDKDFSSEIPRTNIGTKLYMSPEQRSQTKYSSKSDVFTLGLVLAELCVVMTTSERIEIFNNYRQGIQCNYVIDIRTANFIEKLTKVNPMYRPTCSDMLNDLFLA</sequence>
<comment type="caution">
    <text evidence="10">The sequence shown here is derived from an EMBL/GenBank/DDBJ whole genome shotgun (WGS) entry which is preliminary data.</text>
</comment>
<dbReference type="PANTHER" id="PTHR11042">
    <property type="entry name" value="EUKARYOTIC TRANSLATION INITIATION FACTOR 2-ALPHA KINASE EIF2-ALPHA KINASE -RELATED"/>
    <property type="match status" value="1"/>
</dbReference>
<evidence type="ECO:0000256" key="3">
    <source>
        <dbReference type="ARBA" id="ARBA00022777"/>
    </source>
</evidence>
<accession>A0AAV5UIY3</accession>
<feature type="transmembrane region" description="Helical" evidence="7">
    <location>
        <begin position="169"/>
        <end position="190"/>
    </location>
</feature>
<dbReference type="InterPro" id="IPR011009">
    <property type="entry name" value="Kinase-like_dom_sf"/>
</dbReference>
<dbReference type="SUPFAM" id="SSF56112">
    <property type="entry name" value="Protein kinase-like (PK-like)"/>
    <property type="match status" value="1"/>
</dbReference>
<evidence type="ECO:0000256" key="7">
    <source>
        <dbReference type="SAM" id="Phobius"/>
    </source>
</evidence>
<evidence type="ECO:0000256" key="6">
    <source>
        <dbReference type="PROSITE-ProRule" id="PRU10141"/>
    </source>
</evidence>
<dbReference type="GO" id="GO:0005634">
    <property type="term" value="C:nucleus"/>
    <property type="evidence" value="ECO:0007669"/>
    <property type="project" value="TreeGrafter"/>
</dbReference>
<evidence type="ECO:0000259" key="9">
    <source>
        <dbReference type="PROSITE" id="PS50011"/>
    </source>
</evidence>
<dbReference type="GO" id="GO:0004694">
    <property type="term" value="F:eukaryotic translation initiation factor 2alpha kinase activity"/>
    <property type="evidence" value="ECO:0007669"/>
    <property type="project" value="TreeGrafter"/>
</dbReference>
<feature type="non-terminal residue" evidence="10">
    <location>
        <position position="1"/>
    </location>
</feature>
<keyword evidence="7" id="KW-1133">Transmembrane helix</keyword>
<evidence type="ECO:0000256" key="5">
    <source>
        <dbReference type="ARBA" id="ARBA00037982"/>
    </source>
</evidence>
<dbReference type="FunFam" id="1.10.510.10:FF:001020">
    <property type="entry name" value="Transmembrane ion channel"/>
    <property type="match status" value="1"/>
</dbReference>
<keyword evidence="1" id="KW-0808">Transferase</keyword>
<feature type="signal peptide" evidence="8">
    <location>
        <begin position="1"/>
        <end position="16"/>
    </location>
</feature>
<keyword evidence="3" id="KW-0418">Kinase</keyword>
<evidence type="ECO:0000256" key="2">
    <source>
        <dbReference type="ARBA" id="ARBA00022741"/>
    </source>
</evidence>
<name>A0AAV5UIY3_9BILA</name>
<keyword evidence="7" id="KW-0812">Transmembrane</keyword>
<evidence type="ECO:0000256" key="1">
    <source>
        <dbReference type="ARBA" id="ARBA00022679"/>
    </source>
</evidence>
<dbReference type="PROSITE" id="PS50011">
    <property type="entry name" value="PROTEIN_KINASE_DOM"/>
    <property type="match status" value="1"/>
</dbReference>
<comment type="similarity">
    <text evidence="5">Belongs to the protein kinase superfamily. Ser/Thr protein kinase family. GCN2 subfamily.</text>
</comment>
<dbReference type="GO" id="GO:0005524">
    <property type="term" value="F:ATP binding"/>
    <property type="evidence" value="ECO:0007669"/>
    <property type="project" value="UniProtKB-UniRule"/>
</dbReference>
<evidence type="ECO:0000256" key="4">
    <source>
        <dbReference type="ARBA" id="ARBA00022840"/>
    </source>
</evidence>
<reference evidence="10" key="1">
    <citation type="submission" date="2023-10" db="EMBL/GenBank/DDBJ databases">
        <title>Genome assembly of Pristionchus species.</title>
        <authorList>
            <person name="Yoshida K."/>
            <person name="Sommer R.J."/>
        </authorList>
    </citation>
    <scope>NUCLEOTIDE SEQUENCE</scope>
    <source>
        <strain evidence="10">RS0144</strain>
    </source>
</reference>
<dbReference type="AlphaFoldDB" id="A0AAV5UIY3"/>
<dbReference type="Gene3D" id="1.10.510.10">
    <property type="entry name" value="Transferase(Phosphotransferase) domain 1"/>
    <property type="match status" value="1"/>
</dbReference>
<keyword evidence="11" id="KW-1185">Reference proteome</keyword>
<dbReference type="SMART" id="SM00220">
    <property type="entry name" value="S_TKc"/>
    <property type="match status" value="1"/>
</dbReference>
<feature type="chain" id="PRO_5043416960" description="Protein kinase domain-containing protein" evidence="8">
    <location>
        <begin position="17"/>
        <end position="509"/>
    </location>
</feature>
<feature type="binding site" evidence="6">
    <location>
        <position position="256"/>
    </location>
    <ligand>
        <name>ATP</name>
        <dbReference type="ChEBI" id="CHEBI:30616"/>
    </ligand>
</feature>
<proteinExistence type="inferred from homology"/>
<dbReference type="Pfam" id="PF00069">
    <property type="entry name" value="Pkinase"/>
    <property type="match status" value="1"/>
</dbReference>
<dbReference type="GO" id="GO:0005737">
    <property type="term" value="C:cytoplasm"/>
    <property type="evidence" value="ECO:0007669"/>
    <property type="project" value="TreeGrafter"/>
</dbReference>
<dbReference type="CDD" id="cd13996">
    <property type="entry name" value="STKc_EIF2AK"/>
    <property type="match status" value="1"/>
</dbReference>
<keyword evidence="8" id="KW-0732">Signal</keyword>
<keyword evidence="7" id="KW-0472">Membrane</keyword>
<dbReference type="Proteomes" id="UP001432027">
    <property type="component" value="Unassembled WGS sequence"/>
</dbReference>
<dbReference type="PROSITE" id="PS00107">
    <property type="entry name" value="PROTEIN_KINASE_ATP"/>
    <property type="match status" value="1"/>
</dbReference>
<dbReference type="Gene3D" id="3.30.200.20">
    <property type="entry name" value="Phosphorylase Kinase, domain 1"/>
    <property type="match status" value="1"/>
</dbReference>
<dbReference type="PANTHER" id="PTHR11042:SF91">
    <property type="entry name" value="EUKARYOTIC TRANSLATION INITIATION FACTOR 2-ALPHA KINASE"/>
    <property type="match status" value="1"/>
</dbReference>
<dbReference type="InterPro" id="IPR008271">
    <property type="entry name" value="Ser/Thr_kinase_AS"/>
</dbReference>
<evidence type="ECO:0000313" key="10">
    <source>
        <dbReference type="EMBL" id="GMT06976.1"/>
    </source>
</evidence>